<dbReference type="PROSITE" id="PS50053">
    <property type="entry name" value="UBIQUITIN_2"/>
    <property type="match status" value="1"/>
</dbReference>
<dbReference type="Proteomes" id="UP000009022">
    <property type="component" value="Unassembled WGS sequence"/>
</dbReference>
<reference evidence="15 16" key="1">
    <citation type="journal article" date="2008" name="Nature">
        <title>The Trichoplax genome and the nature of placozoans.</title>
        <authorList>
            <person name="Srivastava M."/>
            <person name="Begovic E."/>
            <person name="Chapman J."/>
            <person name="Putnam N.H."/>
            <person name="Hellsten U."/>
            <person name="Kawashima T."/>
            <person name="Kuo A."/>
            <person name="Mitros T."/>
            <person name="Salamov A."/>
            <person name="Carpenter M.L."/>
            <person name="Signorovitch A.Y."/>
            <person name="Moreno M.A."/>
            <person name="Kamm K."/>
            <person name="Grimwood J."/>
            <person name="Schmutz J."/>
            <person name="Shapiro H."/>
            <person name="Grigoriev I.V."/>
            <person name="Buss L.W."/>
            <person name="Schierwater B."/>
            <person name="Dellaporta S.L."/>
            <person name="Rokhsar D.S."/>
        </authorList>
    </citation>
    <scope>NUCLEOTIDE SEQUENCE [LARGE SCALE GENOMIC DNA]</scope>
    <source>
        <strain evidence="15 16">Grell-BS-1999</strain>
    </source>
</reference>
<dbReference type="PANTHER" id="PTHR48493:SF1">
    <property type="entry name" value="UBIQUITIN-LIKE DOMAIN-CONTAINING CTD PHOSPHATASE 1"/>
    <property type="match status" value="1"/>
</dbReference>
<dbReference type="HOGENOM" id="CLU_046931_1_0_1"/>
<dbReference type="eggNOG" id="KOG1605">
    <property type="taxonomic scope" value="Eukaryota"/>
</dbReference>
<dbReference type="InterPro" id="IPR051658">
    <property type="entry name" value="UBLCP1"/>
</dbReference>
<dbReference type="OrthoDB" id="1711508at2759"/>
<evidence type="ECO:0000259" key="14">
    <source>
        <dbReference type="PROSITE" id="PS50969"/>
    </source>
</evidence>
<dbReference type="Gene3D" id="3.40.50.1000">
    <property type="entry name" value="HAD superfamily/HAD-like"/>
    <property type="match status" value="1"/>
</dbReference>
<dbReference type="GO" id="GO:0046872">
    <property type="term" value="F:metal ion binding"/>
    <property type="evidence" value="ECO:0007669"/>
    <property type="project" value="UniProtKB-KW"/>
</dbReference>
<dbReference type="GO" id="GO:0005634">
    <property type="term" value="C:nucleus"/>
    <property type="evidence" value="ECO:0000318"/>
    <property type="project" value="GO_Central"/>
</dbReference>
<dbReference type="SMART" id="SM00577">
    <property type="entry name" value="CPDc"/>
    <property type="match status" value="1"/>
</dbReference>
<dbReference type="FunCoup" id="B3SB44">
    <property type="interactions" value="1898"/>
</dbReference>
<dbReference type="SUPFAM" id="SSF56784">
    <property type="entry name" value="HAD-like"/>
    <property type="match status" value="1"/>
</dbReference>
<dbReference type="FunFam" id="3.10.20.90:FF:000060">
    <property type="entry name" value="ubiquitin-like domain-containing CTD phosphatase 1"/>
    <property type="match status" value="1"/>
</dbReference>
<evidence type="ECO:0000256" key="5">
    <source>
        <dbReference type="ARBA" id="ARBA00022723"/>
    </source>
</evidence>
<proteinExistence type="predicted"/>
<dbReference type="OMA" id="TVHTPKY"/>
<evidence type="ECO:0000256" key="12">
    <source>
        <dbReference type="ARBA" id="ARBA00048336"/>
    </source>
</evidence>
<comment type="cofactor">
    <cofactor evidence="1">
        <name>Mg(2+)</name>
        <dbReference type="ChEBI" id="CHEBI:18420"/>
    </cofactor>
</comment>
<keyword evidence="5" id="KW-0479">Metal-binding</keyword>
<dbReference type="NCBIfam" id="TIGR02245">
    <property type="entry name" value="HAD_IIID1"/>
    <property type="match status" value="1"/>
</dbReference>
<dbReference type="RefSeq" id="XP_002117483.1">
    <property type="nucleotide sequence ID" value="XM_002117447.1"/>
</dbReference>
<keyword evidence="7" id="KW-0460">Magnesium</keyword>
<evidence type="ECO:0000256" key="8">
    <source>
        <dbReference type="ARBA" id="ARBA00022912"/>
    </source>
</evidence>
<dbReference type="InParanoid" id="B3SB44"/>
<dbReference type="Gene3D" id="3.10.20.90">
    <property type="entry name" value="Phosphatidylinositol 3-kinase Catalytic Subunit, Chain A, domain 1"/>
    <property type="match status" value="1"/>
</dbReference>
<comment type="catalytic activity">
    <reaction evidence="12">
        <text>O-phospho-L-threonyl-[protein] + H2O = L-threonyl-[protein] + phosphate</text>
        <dbReference type="Rhea" id="RHEA:47004"/>
        <dbReference type="Rhea" id="RHEA-COMP:11060"/>
        <dbReference type="Rhea" id="RHEA-COMP:11605"/>
        <dbReference type="ChEBI" id="CHEBI:15377"/>
        <dbReference type="ChEBI" id="CHEBI:30013"/>
        <dbReference type="ChEBI" id="CHEBI:43474"/>
        <dbReference type="ChEBI" id="CHEBI:61977"/>
        <dbReference type="EC" id="3.1.3.16"/>
    </reaction>
</comment>
<dbReference type="PANTHER" id="PTHR48493">
    <property type="entry name" value="UBIQUITIN-LIKE DOMAIN-CONTAINING CTD PHOSPHATASE 1"/>
    <property type="match status" value="1"/>
</dbReference>
<evidence type="ECO:0000256" key="6">
    <source>
        <dbReference type="ARBA" id="ARBA00022801"/>
    </source>
</evidence>
<dbReference type="KEGG" id="tad:TRIADDRAFT_51063"/>
<evidence type="ECO:0000256" key="11">
    <source>
        <dbReference type="ARBA" id="ARBA00047761"/>
    </source>
</evidence>
<dbReference type="AlphaFoldDB" id="B3SB44"/>
<keyword evidence="9" id="KW-0539">Nucleus</keyword>
<evidence type="ECO:0000256" key="10">
    <source>
        <dbReference type="ARBA" id="ARBA00032039"/>
    </source>
</evidence>
<dbReference type="InterPro" id="IPR004274">
    <property type="entry name" value="FCP1_dom"/>
</dbReference>
<keyword evidence="16" id="KW-1185">Reference proteome</keyword>
<dbReference type="InterPro" id="IPR000626">
    <property type="entry name" value="Ubiquitin-like_dom"/>
</dbReference>
<dbReference type="SUPFAM" id="SSF54236">
    <property type="entry name" value="Ubiquitin-like"/>
    <property type="match status" value="1"/>
</dbReference>
<dbReference type="EC" id="3.1.3.16" evidence="3"/>
<evidence type="ECO:0000256" key="1">
    <source>
        <dbReference type="ARBA" id="ARBA00001946"/>
    </source>
</evidence>
<sequence>MASPVGEAAETEIITIIVKWSGKEYPIDTVSLRNTVGHLKLAVEAKTGVLARRQKLLGLKYKAKPPADDVPLNQLNLKPNCKIMMMGTREEALEEVINPSTDWGNNVVNDLEVEEEEEIAIENREIYLKKIKRRVAEYSVEEINPFRNGKKLLVLDIDYTLFDHRSVADHPLQLMRPYLHQFLTAAYEDYDIVIWSATNMKWVQLKMKELGVLENSNYKIAFLLDNLAMISIQTEKRGVIDVKPLGVIWGKYPRYHKGNTIMFDDVRSNFLMNPQSGLRIRPFREAHKNQQTDKELLKLKKYLKRIAKLDDFTELNHRRWER</sequence>
<dbReference type="CTD" id="6758640"/>
<protein>
    <recommendedName>
        <fullName evidence="4">Ubiquitin-like domain-containing CTD phosphatase 1</fullName>
        <ecNumber evidence="3">3.1.3.16</ecNumber>
    </recommendedName>
    <alternativeName>
        <fullName evidence="10">Nuclear proteasome inhibitor UBLCP1</fullName>
    </alternativeName>
</protein>
<dbReference type="InterPro" id="IPR011943">
    <property type="entry name" value="HAD-SF_hydro_IIID"/>
</dbReference>
<name>B3SB44_TRIAD</name>
<comment type="catalytic activity">
    <reaction evidence="11">
        <text>O-phospho-L-seryl-[protein] + H2O = L-seryl-[protein] + phosphate</text>
        <dbReference type="Rhea" id="RHEA:20629"/>
        <dbReference type="Rhea" id="RHEA-COMP:9863"/>
        <dbReference type="Rhea" id="RHEA-COMP:11604"/>
        <dbReference type="ChEBI" id="CHEBI:15377"/>
        <dbReference type="ChEBI" id="CHEBI:29999"/>
        <dbReference type="ChEBI" id="CHEBI:43474"/>
        <dbReference type="ChEBI" id="CHEBI:83421"/>
        <dbReference type="EC" id="3.1.3.16"/>
    </reaction>
</comment>
<dbReference type="CDD" id="cd01813">
    <property type="entry name" value="Ubl_UBLCP1"/>
    <property type="match status" value="1"/>
</dbReference>
<dbReference type="InterPro" id="IPR036412">
    <property type="entry name" value="HAD-like_sf"/>
</dbReference>
<dbReference type="Pfam" id="PF00240">
    <property type="entry name" value="ubiquitin"/>
    <property type="match status" value="1"/>
</dbReference>
<dbReference type="Pfam" id="PF03031">
    <property type="entry name" value="NIF"/>
    <property type="match status" value="1"/>
</dbReference>
<evidence type="ECO:0000256" key="2">
    <source>
        <dbReference type="ARBA" id="ARBA00004123"/>
    </source>
</evidence>
<evidence type="ECO:0000256" key="9">
    <source>
        <dbReference type="ARBA" id="ARBA00023242"/>
    </source>
</evidence>
<evidence type="ECO:0000256" key="4">
    <source>
        <dbReference type="ARBA" id="ARBA00014187"/>
    </source>
</evidence>
<dbReference type="eggNOG" id="KOG1872">
    <property type="taxonomic scope" value="Eukaryota"/>
</dbReference>
<dbReference type="InterPro" id="IPR029071">
    <property type="entry name" value="Ubiquitin-like_domsf"/>
</dbReference>
<gene>
    <name evidence="15" type="ORF">TRIADDRAFT_51063</name>
</gene>
<dbReference type="GeneID" id="6758640"/>
<feature type="domain" description="FCP1 homology" evidence="14">
    <location>
        <begin position="146"/>
        <end position="306"/>
    </location>
</feature>
<comment type="subcellular location">
    <subcellularLocation>
        <location evidence="2">Nucleus</location>
    </subcellularLocation>
</comment>
<organism evidence="15 16">
    <name type="scientific">Trichoplax adhaerens</name>
    <name type="common">Trichoplax reptans</name>
    <dbReference type="NCBI Taxonomy" id="10228"/>
    <lineage>
        <taxon>Eukaryota</taxon>
        <taxon>Metazoa</taxon>
        <taxon>Placozoa</taxon>
        <taxon>Uniplacotomia</taxon>
        <taxon>Trichoplacea</taxon>
        <taxon>Trichoplacidae</taxon>
        <taxon>Trichoplax</taxon>
    </lineage>
</organism>
<feature type="domain" description="Ubiquitin-like" evidence="13">
    <location>
        <begin position="14"/>
        <end position="92"/>
    </location>
</feature>
<evidence type="ECO:0000256" key="7">
    <source>
        <dbReference type="ARBA" id="ARBA00022842"/>
    </source>
</evidence>
<evidence type="ECO:0000313" key="16">
    <source>
        <dbReference type="Proteomes" id="UP000009022"/>
    </source>
</evidence>
<dbReference type="GO" id="GO:0004722">
    <property type="term" value="F:protein serine/threonine phosphatase activity"/>
    <property type="evidence" value="ECO:0000318"/>
    <property type="project" value="GO_Central"/>
</dbReference>
<keyword evidence="8" id="KW-0904">Protein phosphatase</keyword>
<keyword evidence="6" id="KW-0378">Hydrolase</keyword>
<evidence type="ECO:0000256" key="3">
    <source>
        <dbReference type="ARBA" id="ARBA00013081"/>
    </source>
</evidence>
<dbReference type="GO" id="GO:0090364">
    <property type="term" value="P:regulation of proteasome assembly"/>
    <property type="evidence" value="ECO:0000318"/>
    <property type="project" value="GO_Central"/>
</dbReference>
<dbReference type="EMBL" id="DS985263">
    <property type="protein sequence ID" value="EDV20099.1"/>
    <property type="molecule type" value="Genomic_DNA"/>
</dbReference>
<dbReference type="InterPro" id="IPR023214">
    <property type="entry name" value="HAD_sf"/>
</dbReference>
<dbReference type="SMART" id="SM00213">
    <property type="entry name" value="UBQ"/>
    <property type="match status" value="1"/>
</dbReference>
<dbReference type="PROSITE" id="PS50969">
    <property type="entry name" value="FCP1"/>
    <property type="match status" value="1"/>
</dbReference>
<dbReference type="STRING" id="10228.B3SB44"/>
<evidence type="ECO:0000259" key="13">
    <source>
        <dbReference type="PROSITE" id="PS50053"/>
    </source>
</evidence>
<evidence type="ECO:0000313" key="15">
    <source>
        <dbReference type="EMBL" id="EDV20099.1"/>
    </source>
</evidence>
<accession>B3SB44</accession>
<dbReference type="PhylomeDB" id="B3SB44"/>